<evidence type="ECO:0000313" key="3">
    <source>
        <dbReference type="EMBL" id="RJF86074.1"/>
    </source>
</evidence>
<dbReference type="GO" id="GO:0004519">
    <property type="term" value="F:endonuclease activity"/>
    <property type="evidence" value="ECO:0007669"/>
    <property type="project" value="UniProtKB-KW"/>
</dbReference>
<comment type="caution">
    <text evidence="3">The sequence shown here is derived from an EMBL/GenBank/DDBJ whole genome shotgun (WGS) entry which is preliminary data.</text>
</comment>
<proteinExistence type="predicted"/>
<feature type="region of interest" description="Disordered" evidence="1">
    <location>
        <begin position="115"/>
        <end position="145"/>
    </location>
</feature>
<dbReference type="InterPro" id="IPR011335">
    <property type="entry name" value="Restrct_endonuc-II-like"/>
</dbReference>
<dbReference type="Proteomes" id="UP000286100">
    <property type="component" value="Unassembled WGS sequence"/>
</dbReference>
<name>A0A418W7U2_9SPHN</name>
<dbReference type="PANTHER" id="PTHR38590:SF1">
    <property type="entry name" value="BLL0828 PROTEIN"/>
    <property type="match status" value="1"/>
</dbReference>
<dbReference type="EMBL" id="QYUM01000004">
    <property type="protein sequence ID" value="RJF86074.1"/>
    <property type="molecule type" value="Genomic_DNA"/>
</dbReference>
<dbReference type="Gene3D" id="3.40.960.10">
    <property type="entry name" value="VSR Endonuclease"/>
    <property type="match status" value="1"/>
</dbReference>
<dbReference type="InterPro" id="IPR047216">
    <property type="entry name" value="Endonuclease_DUF559_bact"/>
</dbReference>
<accession>A0A418W7U2</accession>
<keyword evidence="3" id="KW-0378">Hydrolase</keyword>
<feature type="compositionally biased region" description="Basic and acidic residues" evidence="1">
    <location>
        <begin position="134"/>
        <end position="145"/>
    </location>
</feature>
<dbReference type="OrthoDB" id="9798754at2"/>
<reference evidence="3 4" key="1">
    <citation type="submission" date="2018-09" db="EMBL/GenBank/DDBJ databases">
        <authorList>
            <person name="Zhu H."/>
        </authorList>
    </citation>
    <scope>NUCLEOTIDE SEQUENCE [LARGE SCALE GENOMIC DNA]</scope>
    <source>
        <strain evidence="3 4">K2R01-6</strain>
    </source>
</reference>
<keyword evidence="4" id="KW-1185">Reference proteome</keyword>
<organism evidence="3 4">
    <name type="scientific">Sphingomonas cavernae</name>
    <dbReference type="NCBI Taxonomy" id="2320861"/>
    <lineage>
        <taxon>Bacteria</taxon>
        <taxon>Pseudomonadati</taxon>
        <taxon>Pseudomonadota</taxon>
        <taxon>Alphaproteobacteria</taxon>
        <taxon>Sphingomonadales</taxon>
        <taxon>Sphingomonadaceae</taxon>
        <taxon>Sphingomonas</taxon>
    </lineage>
</organism>
<evidence type="ECO:0000259" key="2">
    <source>
        <dbReference type="Pfam" id="PF04480"/>
    </source>
</evidence>
<keyword evidence="3" id="KW-0540">Nuclease</keyword>
<protein>
    <submittedName>
        <fullName evidence="3">Endonuclease domain-containing protein</fullName>
    </submittedName>
</protein>
<sequence>MWRTDAKLGTRARQMRNEPTEFEKLLWRRLSNSQLGGFKFRRQSVIGSYICDFFCPSVGLVVEVDGDTHDPVADNKRDSHLRQRGFHVLRFTNGEVGRNIEGVLEAILLKAQSLPPRFPHPNPASRCGSSGGRSGRDAPEGERLR</sequence>
<dbReference type="CDD" id="cd01038">
    <property type="entry name" value="Endonuclease_DUF559"/>
    <property type="match status" value="1"/>
</dbReference>
<gene>
    <name evidence="3" type="ORF">D3876_19820</name>
</gene>
<dbReference type="PANTHER" id="PTHR38590">
    <property type="entry name" value="BLL0828 PROTEIN"/>
    <property type="match status" value="1"/>
</dbReference>
<evidence type="ECO:0000313" key="4">
    <source>
        <dbReference type="Proteomes" id="UP000286100"/>
    </source>
</evidence>
<dbReference type="InterPro" id="IPR007569">
    <property type="entry name" value="DUF559"/>
</dbReference>
<dbReference type="AlphaFoldDB" id="A0A418W7U2"/>
<dbReference type="Pfam" id="PF04480">
    <property type="entry name" value="DUF559"/>
    <property type="match status" value="1"/>
</dbReference>
<dbReference type="SUPFAM" id="SSF52980">
    <property type="entry name" value="Restriction endonuclease-like"/>
    <property type="match status" value="1"/>
</dbReference>
<keyword evidence="3" id="KW-0255">Endonuclease</keyword>
<feature type="domain" description="DUF559" evidence="2">
    <location>
        <begin position="9"/>
        <end position="110"/>
    </location>
</feature>
<evidence type="ECO:0000256" key="1">
    <source>
        <dbReference type="SAM" id="MobiDB-lite"/>
    </source>
</evidence>